<dbReference type="EMBL" id="CP159992">
    <property type="protein sequence ID" value="XCP93066.1"/>
    <property type="molecule type" value="Genomic_DNA"/>
</dbReference>
<dbReference type="AlphaFoldDB" id="A0AAU8N8W9"/>
<name>A0AAU8N8W9_9BACL</name>
<dbReference type="InterPro" id="IPR055365">
    <property type="entry name" value="PH_SunI-like"/>
</dbReference>
<evidence type="ECO:0000259" key="1">
    <source>
        <dbReference type="Pfam" id="PF23491"/>
    </source>
</evidence>
<dbReference type="RefSeq" id="WP_342554998.1">
    <property type="nucleotide sequence ID" value="NZ_CP159992.1"/>
</dbReference>
<organism evidence="2">
    <name type="scientific">Paenibacillus sp. AN1007</name>
    <dbReference type="NCBI Taxonomy" id="3151385"/>
    <lineage>
        <taxon>Bacteria</taxon>
        <taxon>Bacillati</taxon>
        <taxon>Bacillota</taxon>
        <taxon>Bacilli</taxon>
        <taxon>Bacillales</taxon>
        <taxon>Paenibacillaceae</taxon>
        <taxon>Paenibacillus</taxon>
    </lineage>
</organism>
<gene>
    <name evidence="2" type="ORF">ABXS70_17700</name>
</gene>
<feature type="domain" description="Sublancin immunity protein SunI-like PH" evidence="1">
    <location>
        <begin position="2"/>
        <end position="77"/>
    </location>
</feature>
<protein>
    <recommendedName>
        <fullName evidence="1">Sublancin immunity protein SunI-like PH domain-containing protein</fullName>
    </recommendedName>
</protein>
<reference evidence="2" key="1">
    <citation type="submission" date="2024-05" db="EMBL/GenBank/DDBJ databases">
        <title>Draft genome assemblies of 36 bacteria isolated from hibernating arctic ground squirrels.</title>
        <authorList>
            <person name="McKee H."/>
            <person name="Mullen L."/>
            <person name="Drown D.M."/>
            <person name="Duddleston K.N."/>
        </authorList>
    </citation>
    <scope>NUCLEOTIDE SEQUENCE</scope>
    <source>
        <strain evidence="2">AN1007</strain>
    </source>
</reference>
<sequence>MFGVSAKQVEDQLVIRWQFSKIEIPLAEITSVTLDDFYGGSEPSAIRIGPVNGTTERIAIRTTRQSYILFTNSENLFPEIQAMLTHAAG</sequence>
<dbReference type="Pfam" id="PF23491">
    <property type="entry name" value="bPH_8"/>
    <property type="match status" value="1"/>
</dbReference>
<proteinExistence type="predicted"/>
<accession>A0AAU8N8W9</accession>
<evidence type="ECO:0000313" key="2">
    <source>
        <dbReference type="EMBL" id="XCP93066.1"/>
    </source>
</evidence>